<evidence type="ECO:0000313" key="7">
    <source>
        <dbReference type="EMBL" id="MFC5719498.1"/>
    </source>
</evidence>
<keyword evidence="8" id="KW-1185">Reference proteome</keyword>
<organism evidence="7 8">
    <name type="scientific">Streptomyces gamaensis</name>
    <dbReference type="NCBI Taxonomy" id="1763542"/>
    <lineage>
        <taxon>Bacteria</taxon>
        <taxon>Bacillati</taxon>
        <taxon>Actinomycetota</taxon>
        <taxon>Actinomycetes</taxon>
        <taxon>Kitasatosporales</taxon>
        <taxon>Streptomycetaceae</taxon>
        <taxon>Streptomyces</taxon>
    </lineage>
</organism>
<dbReference type="Gene3D" id="3.20.20.30">
    <property type="entry name" value="Luciferase-like domain"/>
    <property type="match status" value="1"/>
</dbReference>
<evidence type="ECO:0000256" key="1">
    <source>
        <dbReference type="ARBA" id="ARBA00022630"/>
    </source>
</evidence>
<evidence type="ECO:0000313" key="8">
    <source>
        <dbReference type="Proteomes" id="UP001596083"/>
    </source>
</evidence>
<feature type="domain" description="Luciferase-like" evidence="6">
    <location>
        <begin position="23"/>
        <end position="251"/>
    </location>
</feature>
<dbReference type="EC" id="1.-.-.-" evidence="7"/>
<comment type="caution">
    <text evidence="7">The sequence shown here is derived from an EMBL/GenBank/DDBJ whole genome shotgun (WGS) entry which is preliminary data.</text>
</comment>
<keyword evidence="3 7" id="KW-0560">Oxidoreductase</keyword>
<keyword evidence="1" id="KW-0285">Flavoprotein</keyword>
<evidence type="ECO:0000256" key="4">
    <source>
        <dbReference type="ARBA" id="ARBA00023033"/>
    </source>
</evidence>
<dbReference type="EMBL" id="JBHSPB010000002">
    <property type="protein sequence ID" value="MFC5719498.1"/>
    <property type="molecule type" value="Genomic_DNA"/>
</dbReference>
<proteinExistence type="predicted"/>
<accession>A0ABW0YVP6</accession>
<name>A0ABW0YVP6_9ACTN</name>
<sequence>MSGARPVWDVVLPQGAAGELAGTTGPESWQLLLRTAGLARDLGYGRLWLLDRTDTLPRREPLPVWEGWTALAALAAALDGPGLGLLSAAPPFRNAALLAKRAACLDVLSGGRLELGLSTAEYGAEHVSTGAAPEGPYRAGAGHRALAETVAALRALWRGDPVTVAGEHVRLSAAHCVPVPSREGLPLAVRAPAGAGADAEHGAEPLPDAVVRECDAVQWSGDPQEVARAVEEFGRRRARLGLDPAGVRHALVAECRIFDSVLERDRWLASPHEVVFWSHHPDLLARRSLYGTPGQVADRAGRYVAAGIGEFVVWFRDYPSTESLRRLAEEVVPHVPLPAGPRGTGADAGPAAGPGPAQRKER</sequence>
<evidence type="ECO:0000256" key="2">
    <source>
        <dbReference type="ARBA" id="ARBA00022643"/>
    </source>
</evidence>
<evidence type="ECO:0000256" key="3">
    <source>
        <dbReference type="ARBA" id="ARBA00023002"/>
    </source>
</evidence>
<dbReference type="PANTHER" id="PTHR42847">
    <property type="entry name" value="ALKANESULFONATE MONOOXYGENASE"/>
    <property type="match status" value="1"/>
</dbReference>
<dbReference type="Pfam" id="PF00296">
    <property type="entry name" value="Bac_luciferase"/>
    <property type="match status" value="1"/>
</dbReference>
<keyword evidence="4" id="KW-0503">Monooxygenase</keyword>
<gene>
    <name evidence="7" type="ORF">ACFP1Z_04765</name>
</gene>
<protein>
    <submittedName>
        <fullName evidence="7">LLM class flavin-dependent oxidoreductase</fullName>
        <ecNumber evidence="7">1.-.-.-</ecNumber>
    </submittedName>
</protein>
<dbReference type="InterPro" id="IPR050172">
    <property type="entry name" value="SsuD_RutA_monooxygenase"/>
</dbReference>
<keyword evidence="2" id="KW-0288">FMN</keyword>
<dbReference type="InterPro" id="IPR036661">
    <property type="entry name" value="Luciferase-like_sf"/>
</dbReference>
<reference evidence="8" key="1">
    <citation type="journal article" date="2019" name="Int. J. Syst. Evol. Microbiol.">
        <title>The Global Catalogue of Microorganisms (GCM) 10K type strain sequencing project: providing services to taxonomists for standard genome sequencing and annotation.</title>
        <authorList>
            <consortium name="The Broad Institute Genomics Platform"/>
            <consortium name="The Broad Institute Genome Sequencing Center for Infectious Disease"/>
            <person name="Wu L."/>
            <person name="Ma J."/>
        </authorList>
    </citation>
    <scope>NUCLEOTIDE SEQUENCE [LARGE SCALE GENOMIC DNA]</scope>
    <source>
        <strain evidence="8">CGMCC 4.7304</strain>
    </source>
</reference>
<evidence type="ECO:0000259" key="6">
    <source>
        <dbReference type="Pfam" id="PF00296"/>
    </source>
</evidence>
<dbReference type="PANTHER" id="PTHR42847:SF4">
    <property type="entry name" value="ALKANESULFONATE MONOOXYGENASE-RELATED"/>
    <property type="match status" value="1"/>
</dbReference>
<dbReference type="GO" id="GO:0016491">
    <property type="term" value="F:oxidoreductase activity"/>
    <property type="evidence" value="ECO:0007669"/>
    <property type="project" value="UniProtKB-KW"/>
</dbReference>
<dbReference type="InterPro" id="IPR011251">
    <property type="entry name" value="Luciferase-like_dom"/>
</dbReference>
<dbReference type="RefSeq" id="WP_390314587.1">
    <property type="nucleotide sequence ID" value="NZ_JBHSPB010000002.1"/>
</dbReference>
<dbReference type="SUPFAM" id="SSF51679">
    <property type="entry name" value="Bacterial luciferase-like"/>
    <property type="match status" value="1"/>
</dbReference>
<evidence type="ECO:0000256" key="5">
    <source>
        <dbReference type="SAM" id="MobiDB-lite"/>
    </source>
</evidence>
<feature type="compositionally biased region" description="Low complexity" evidence="5">
    <location>
        <begin position="340"/>
        <end position="362"/>
    </location>
</feature>
<feature type="region of interest" description="Disordered" evidence="5">
    <location>
        <begin position="335"/>
        <end position="362"/>
    </location>
</feature>
<dbReference type="Proteomes" id="UP001596083">
    <property type="component" value="Unassembled WGS sequence"/>
</dbReference>